<reference evidence="1" key="3">
    <citation type="journal article" date="2017" name="Nature">
        <title>Genome sequence of the progenitor of the wheat D genome Aegilops tauschii.</title>
        <authorList>
            <person name="Luo M.C."/>
            <person name="Gu Y.Q."/>
            <person name="Puiu D."/>
            <person name="Wang H."/>
            <person name="Twardziok S.O."/>
            <person name="Deal K.R."/>
            <person name="Huo N."/>
            <person name="Zhu T."/>
            <person name="Wang L."/>
            <person name="Wang Y."/>
            <person name="McGuire P.E."/>
            <person name="Liu S."/>
            <person name="Long H."/>
            <person name="Ramasamy R.K."/>
            <person name="Rodriguez J.C."/>
            <person name="Van S.L."/>
            <person name="Yuan L."/>
            <person name="Wang Z."/>
            <person name="Xia Z."/>
            <person name="Xiao L."/>
            <person name="Anderson O.D."/>
            <person name="Ouyang S."/>
            <person name="Liang Y."/>
            <person name="Zimin A.V."/>
            <person name="Pertea G."/>
            <person name="Qi P."/>
            <person name="Bennetzen J.L."/>
            <person name="Dai X."/>
            <person name="Dawson M.W."/>
            <person name="Muller H.G."/>
            <person name="Kugler K."/>
            <person name="Rivarola-Duarte L."/>
            <person name="Spannagl M."/>
            <person name="Mayer K.F.X."/>
            <person name="Lu F.H."/>
            <person name="Bevan M.W."/>
            <person name="Leroy P."/>
            <person name="Li P."/>
            <person name="You F.M."/>
            <person name="Sun Q."/>
            <person name="Liu Z."/>
            <person name="Lyons E."/>
            <person name="Wicker T."/>
            <person name="Salzberg S.L."/>
            <person name="Devos K.M."/>
            <person name="Dvorak J."/>
        </authorList>
    </citation>
    <scope>NUCLEOTIDE SEQUENCE [LARGE SCALE GENOMIC DNA]</scope>
    <source>
        <strain evidence="1">cv. AL8/78</strain>
    </source>
</reference>
<accession>A0A453SBP3</accession>
<evidence type="ECO:0000313" key="2">
    <source>
        <dbReference type="Proteomes" id="UP000015105"/>
    </source>
</evidence>
<keyword evidence="2" id="KW-1185">Reference proteome</keyword>
<sequence length="54" mass="5946">MIWCSTSKPGKSMDAKDDFLITRKLVPFNASICQLTCGRAVSEIVGKTLNGARW</sequence>
<reference evidence="1" key="4">
    <citation type="submission" date="2019-03" db="UniProtKB">
        <authorList>
            <consortium name="EnsemblPlants"/>
        </authorList>
    </citation>
    <scope>IDENTIFICATION</scope>
</reference>
<reference evidence="1" key="5">
    <citation type="journal article" date="2021" name="G3 (Bethesda)">
        <title>Aegilops tauschii genome assembly Aet v5.0 features greater sequence contiguity and improved annotation.</title>
        <authorList>
            <person name="Wang L."/>
            <person name="Zhu T."/>
            <person name="Rodriguez J.C."/>
            <person name="Deal K.R."/>
            <person name="Dubcovsky J."/>
            <person name="McGuire P.E."/>
            <person name="Lux T."/>
            <person name="Spannagl M."/>
            <person name="Mayer K.F.X."/>
            <person name="Baldrich P."/>
            <person name="Meyers B.C."/>
            <person name="Huo N."/>
            <person name="Gu Y.Q."/>
            <person name="Zhou H."/>
            <person name="Devos K.M."/>
            <person name="Bennetzen J.L."/>
            <person name="Unver T."/>
            <person name="Budak H."/>
            <person name="Gulick P.J."/>
            <person name="Galiba G."/>
            <person name="Kalapos B."/>
            <person name="Nelson D.R."/>
            <person name="Li P."/>
            <person name="You F.M."/>
            <person name="Luo M.C."/>
            <person name="Dvorak J."/>
        </authorList>
    </citation>
    <scope>NUCLEOTIDE SEQUENCE [LARGE SCALE GENOMIC DNA]</scope>
    <source>
        <strain evidence="1">cv. AL8/78</strain>
    </source>
</reference>
<reference evidence="2" key="2">
    <citation type="journal article" date="2017" name="Nat. Plants">
        <title>The Aegilops tauschii genome reveals multiple impacts of transposons.</title>
        <authorList>
            <person name="Zhao G."/>
            <person name="Zou C."/>
            <person name="Li K."/>
            <person name="Wang K."/>
            <person name="Li T."/>
            <person name="Gao L."/>
            <person name="Zhang X."/>
            <person name="Wang H."/>
            <person name="Yang Z."/>
            <person name="Liu X."/>
            <person name="Jiang W."/>
            <person name="Mao L."/>
            <person name="Kong X."/>
            <person name="Jiao Y."/>
            <person name="Jia J."/>
        </authorList>
    </citation>
    <scope>NUCLEOTIDE SEQUENCE [LARGE SCALE GENOMIC DNA]</scope>
    <source>
        <strain evidence="2">cv. AL8/78</strain>
    </source>
</reference>
<dbReference type="EnsemblPlants" id="AET7Gv20883300.12">
    <property type="protein sequence ID" value="AET7Gv20883300.12"/>
    <property type="gene ID" value="AET7Gv20883300"/>
</dbReference>
<name>A0A453SBP3_AEGTS</name>
<dbReference type="Proteomes" id="UP000015105">
    <property type="component" value="Chromosome 7D"/>
</dbReference>
<organism evidence="1 2">
    <name type="scientific">Aegilops tauschii subsp. strangulata</name>
    <name type="common">Goatgrass</name>
    <dbReference type="NCBI Taxonomy" id="200361"/>
    <lineage>
        <taxon>Eukaryota</taxon>
        <taxon>Viridiplantae</taxon>
        <taxon>Streptophyta</taxon>
        <taxon>Embryophyta</taxon>
        <taxon>Tracheophyta</taxon>
        <taxon>Spermatophyta</taxon>
        <taxon>Magnoliopsida</taxon>
        <taxon>Liliopsida</taxon>
        <taxon>Poales</taxon>
        <taxon>Poaceae</taxon>
        <taxon>BOP clade</taxon>
        <taxon>Pooideae</taxon>
        <taxon>Triticodae</taxon>
        <taxon>Triticeae</taxon>
        <taxon>Triticinae</taxon>
        <taxon>Aegilops</taxon>
    </lineage>
</organism>
<evidence type="ECO:0000313" key="1">
    <source>
        <dbReference type="EnsemblPlants" id="AET7Gv20883300.12"/>
    </source>
</evidence>
<protein>
    <submittedName>
        <fullName evidence="1">Uncharacterized protein</fullName>
    </submittedName>
</protein>
<dbReference type="AlphaFoldDB" id="A0A453SBP3"/>
<proteinExistence type="predicted"/>
<reference evidence="2" key="1">
    <citation type="journal article" date="2014" name="Science">
        <title>Ancient hybridizations among the ancestral genomes of bread wheat.</title>
        <authorList>
            <consortium name="International Wheat Genome Sequencing Consortium,"/>
            <person name="Marcussen T."/>
            <person name="Sandve S.R."/>
            <person name="Heier L."/>
            <person name="Spannagl M."/>
            <person name="Pfeifer M."/>
            <person name="Jakobsen K.S."/>
            <person name="Wulff B.B."/>
            <person name="Steuernagel B."/>
            <person name="Mayer K.F."/>
            <person name="Olsen O.A."/>
        </authorList>
    </citation>
    <scope>NUCLEOTIDE SEQUENCE [LARGE SCALE GENOMIC DNA]</scope>
    <source>
        <strain evidence="2">cv. AL8/78</strain>
    </source>
</reference>
<dbReference type="Gramene" id="AET7Gv20883300.12">
    <property type="protein sequence ID" value="AET7Gv20883300.12"/>
    <property type="gene ID" value="AET7Gv20883300"/>
</dbReference>